<sequence length="472" mass="50213">MTGSTRIEGLTALELIDLYAAGELSPVESTEAFLRQIHRLDEQVNAWCFLDEETTLQQARASEERWMRGLEIGPLDGVPVAIKDVFVTAGWPNLKGSKTSDGKPYIEDSPVVASLRRAGFVALGRTTTPELGWKGVTDSPLCGATNNPWDVSKTAGGSSGGSGAAVPLGMAPLALGTDAGGSIRIPAGFCGLVGHKPTHGLIPMWPASPFAPLAHPGPMTWTVADTALMMDVMGLPDARDTTLPPRQSEATSYLNALDGGIKGLRIAFSPRLGRVQVDPEVAALVKQAAELLQLLGAQVDEVDPGFADPRDSFNALFYGGAANAVRSLDAGQRELMDPGLIEVVNWAEGLSMLDYLAAMNERAALTEQMGRFHARYDLLLTPSLPIPAFTTGQEVPDGWADSRWPSWTPFTYPFNLTGQPACSVPCGFTAAGLPVGIQLVGGRHQDALVLRGAHSYQRAAPLTHIRPELFGL</sequence>
<dbReference type="InterPro" id="IPR036928">
    <property type="entry name" value="AS_sf"/>
</dbReference>
<gene>
    <name evidence="3" type="ORF">SAMN02745752_00732</name>
</gene>
<dbReference type="PANTHER" id="PTHR11895:SF7">
    <property type="entry name" value="GLUTAMYL-TRNA(GLN) AMIDOTRANSFERASE SUBUNIT A, MITOCHONDRIAL"/>
    <property type="match status" value="1"/>
</dbReference>
<reference evidence="3 4" key="1">
    <citation type="submission" date="2016-11" db="EMBL/GenBank/DDBJ databases">
        <authorList>
            <person name="Jaros S."/>
            <person name="Januszkiewicz K."/>
            <person name="Wedrychowicz H."/>
        </authorList>
    </citation>
    <scope>NUCLEOTIDE SEQUENCE [LARGE SCALE GENOMIC DNA]</scope>
    <source>
        <strain evidence="3 4">DSM 21637</strain>
    </source>
</reference>
<dbReference type="NCBIfam" id="NF004815">
    <property type="entry name" value="PRK06169.1"/>
    <property type="match status" value="1"/>
</dbReference>
<protein>
    <submittedName>
        <fullName evidence="3">Aspartyl-tRNA(Asn)/glutamyl-tRNA(Gln) amidotransferase subunit A</fullName>
    </submittedName>
</protein>
<dbReference type="RefSeq" id="WP_072324992.1">
    <property type="nucleotide sequence ID" value="NZ_FPJW01000002.1"/>
</dbReference>
<dbReference type="OrthoDB" id="8872210at2"/>
<evidence type="ECO:0000256" key="1">
    <source>
        <dbReference type="ARBA" id="ARBA00009199"/>
    </source>
</evidence>
<keyword evidence="4" id="KW-1185">Reference proteome</keyword>
<feature type="domain" description="Amidase" evidence="2">
    <location>
        <begin position="28"/>
        <end position="450"/>
    </location>
</feature>
<keyword evidence="3" id="KW-0808">Transferase</keyword>
<dbReference type="GO" id="GO:0016740">
    <property type="term" value="F:transferase activity"/>
    <property type="evidence" value="ECO:0007669"/>
    <property type="project" value="UniProtKB-KW"/>
</dbReference>
<dbReference type="Gene3D" id="3.90.1300.10">
    <property type="entry name" value="Amidase signature (AS) domain"/>
    <property type="match status" value="1"/>
</dbReference>
<evidence type="ECO:0000259" key="2">
    <source>
        <dbReference type="Pfam" id="PF01425"/>
    </source>
</evidence>
<dbReference type="InterPro" id="IPR000120">
    <property type="entry name" value="Amidase"/>
</dbReference>
<dbReference type="EMBL" id="FPJW01000002">
    <property type="protein sequence ID" value="SFX19031.1"/>
    <property type="molecule type" value="Genomic_DNA"/>
</dbReference>
<comment type="similarity">
    <text evidence="1">Belongs to the amidase family.</text>
</comment>
<dbReference type="InterPro" id="IPR023631">
    <property type="entry name" value="Amidase_dom"/>
</dbReference>
<dbReference type="SUPFAM" id="SSF75304">
    <property type="entry name" value="Amidase signature (AS) enzymes"/>
    <property type="match status" value="1"/>
</dbReference>
<dbReference type="Pfam" id="PF01425">
    <property type="entry name" value="Amidase"/>
    <property type="match status" value="1"/>
</dbReference>
<accession>A0A1K1V1Q8</accession>
<dbReference type="STRING" id="1122209.SAMN02745752_00732"/>
<dbReference type="Proteomes" id="UP000182350">
    <property type="component" value="Unassembled WGS sequence"/>
</dbReference>
<name>A0A1K1V1Q8_9GAMM</name>
<dbReference type="PANTHER" id="PTHR11895">
    <property type="entry name" value="TRANSAMIDASE"/>
    <property type="match status" value="1"/>
</dbReference>
<evidence type="ECO:0000313" key="3">
    <source>
        <dbReference type="EMBL" id="SFX19031.1"/>
    </source>
</evidence>
<dbReference type="AlphaFoldDB" id="A0A1K1V1Q8"/>
<proteinExistence type="inferred from homology"/>
<evidence type="ECO:0000313" key="4">
    <source>
        <dbReference type="Proteomes" id="UP000182350"/>
    </source>
</evidence>
<organism evidence="3 4">
    <name type="scientific">Marinospirillum alkaliphilum DSM 21637</name>
    <dbReference type="NCBI Taxonomy" id="1122209"/>
    <lineage>
        <taxon>Bacteria</taxon>
        <taxon>Pseudomonadati</taxon>
        <taxon>Pseudomonadota</taxon>
        <taxon>Gammaproteobacteria</taxon>
        <taxon>Oceanospirillales</taxon>
        <taxon>Oceanospirillaceae</taxon>
        <taxon>Marinospirillum</taxon>
    </lineage>
</organism>